<evidence type="ECO:0000256" key="1">
    <source>
        <dbReference type="SAM" id="MobiDB-lite"/>
    </source>
</evidence>
<feature type="region of interest" description="Disordered" evidence="1">
    <location>
        <begin position="35"/>
        <end position="56"/>
    </location>
</feature>
<evidence type="ECO:0000313" key="2">
    <source>
        <dbReference type="EMBL" id="MDU8991758.1"/>
    </source>
</evidence>
<proteinExistence type="predicted"/>
<evidence type="ECO:0000313" key="3">
    <source>
        <dbReference type="Proteomes" id="UP001257627"/>
    </source>
</evidence>
<dbReference type="EMBL" id="JARAKF010000001">
    <property type="protein sequence ID" value="MDU8991758.1"/>
    <property type="molecule type" value="Genomic_DNA"/>
</dbReference>
<sequence length="187" mass="19315">MDWLMAAWVGVAGGATMEAVDVIKSVKWHRKMPWNVQPDTIEPPRRRPDVRPGEEQLPAPGWPGYCVAAVLRLFVSGAPTGALAATYPHSVNPLVAYMVGLGALSAVQQLATLVPLAVKSAGRAALGGVAEEAQQQALQGHAQQTYGYGHANGVPLRPQAAGPPADSAQPDTGITAPQGSSDAGGQV</sequence>
<feature type="compositionally biased region" description="Polar residues" evidence="1">
    <location>
        <begin position="169"/>
        <end position="187"/>
    </location>
</feature>
<feature type="region of interest" description="Disordered" evidence="1">
    <location>
        <begin position="148"/>
        <end position="187"/>
    </location>
</feature>
<accession>A0ABU3UCX5</accession>
<dbReference type="Proteomes" id="UP001257627">
    <property type="component" value="Unassembled WGS sequence"/>
</dbReference>
<feature type="compositionally biased region" description="Basic and acidic residues" evidence="1">
    <location>
        <begin position="42"/>
        <end position="54"/>
    </location>
</feature>
<keyword evidence="3" id="KW-1185">Reference proteome</keyword>
<comment type="caution">
    <text evidence="2">The sequence shown here is derived from an EMBL/GenBank/DDBJ whole genome shotgun (WGS) entry which is preliminary data.</text>
</comment>
<organism evidence="2 3">
    <name type="scientific">Streptomyces mirabilis</name>
    <dbReference type="NCBI Taxonomy" id="68239"/>
    <lineage>
        <taxon>Bacteria</taxon>
        <taxon>Bacillati</taxon>
        <taxon>Actinomycetota</taxon>
        <taxon>Actinomycetes</taxon>
        <taxon>Kitasatosporales</taxon>
        <taxon>Streptomycetaceae</taxon>
        <taxon>Streptomyces</taxon>
    </lineage>
</organism>
<reference evidence="2 3" key="1">
    <citation type="submission" date="2023-02" db="EMBL/GenBank/DDBJ databases">
        <authorList>
            <person name="Maleckis M."/>
        </authorList>
    </citation>
    <scope>NUCLEOTIDE SEQUENCE [LARGE SCALE GENOMIC DNA]</scope>
    <source>
        <strain evidence="2 3">P8-A2</strain>
    </source>
</reference>
<name>A0ABU3UCX5_9ACTN</name>
<protein>
    <submittedName>
        <fullName evidence="2">Uncharacterized protein</fullName>
    </submittedName>
</protein>
<gene>
    <name evidence="2" type="ORF">PU648_05070</name>
</gene>
<dbReference type="RefSeq" id="WP_316732385.1">
    <property type="nucleotide sequence ID" value="NZ_JARAKF010000001.1"/>
</dbReference>